<dbReference type="AlphaFoldDB" id="A0A2P7ZTV0"/>
<evidence type="ECO:0000256" key="1">
    <source>
        <dbReference type="SAM" id="Coils"/>
    </source>
</evidence>
<organism evidence="3 4">
    <name type="scientific">Elsinoe australis</name>
    <dbReference type="NCBI Taxonomy" id="40998"/>
    <lineage>
        <taxon>Eukaryota</taxon>
        <taxon>Fungi</taxon>
        <taxon>Dikarya</taxon>
        <taxon>Ascomycota</taxon>
        <taxon>Pezizomycotina</taxon>
        <taxon>Dothideomycetes</taxon>
        <taxon>Dothideomycetidae</taxon>
        <taxon>Myriangiales</taxon>
        <taxon>Elsinoaceae</taxon>
        <taxon>Elsinoe</taxon>
    </lineage>
</organism>
<evidence type="ECO:0000256" key="2">
    <source>
        <dbReference type="SAM" id="MobiDB-lite"/>
    </source>
</evidence>
<protein>
    <submittedName>
        <fullName evidence="3">Uncharacterized protein</fullName>
    </submittedName>
</protein>
<feature type="compositionally biased region" description="Low complexity" evidence="2">
    <location>
        <begin position="465"/>
        <end position="520"/>
    </location>
</feature>
<proteinExistence type="predicted"/>
<dbReference type="PANTHER" id="PTHR32114:SF2">
    <property type="entry name" value="ABC TRANSPORTER ABCH.3"/>
    <property type="match status" value="1"/>
</dbReference>
<keyword evidence="1" id="KW-0175">Coiled coil</keyword>
<name>A0A2P7ZTV0_9PEZI</name>
<evidence type="ECO:0000313" key="3">
    <source>
        <dbReference type="EMBL" id="PSK51604.1"/>
    </source>
</evidence>
<dbReference type="Proteomes" id="UP000243723">
    <property type="component" value="Unassembled WGS sequence"/>
</dbReference>
<gene>
    <name evidence="3" type="ORF">B9Z65_2871</name>
</gene>
<feature type="coiled-coil region" evidence="1">
    <location>
        <begin position="250"/>
        <end position="298"/>
    </location>
</feature>
<keyword evidence="4" id="KW-1185">Reference proteome</keyword>
<sequence>MDRDDDRNMSKRLRSDSSQDGPRKALRPDAANGRPFTPISLDDAQKDQIQQFVYDLGQFAIANVDSRKAEQEFTKLNQEAMKMKDYARSFPAYKERLEVPAQKWKTEKKRSNEHVEAMTSKLNNNFLDICTTLLNSLPQQRANPVVQRRSPSIEEFEALQQRLNKLESQSAIDDGRVAKIESRLSQFQQGQTNHGQDMRRSIRENADKVSKLQDKFNQLQEGQKQLSSLSGRIDAMTGELSTNIGDHEKLKEQQSIIENQKSEIESLKKAVSANKEQIQALNQTLQQVSVKSHEYQANVKAKIDQLEKINANQKSTNALHDTLAGVKKDIHLLKTEQSSIEAHVQEALDVRLRTLSAQDDFPVSKTLVDELSASTKSQIETQLAEERTSVGARFAAQRSQLDAELQRIETKASEFLHAASSRGLDELRQTVGELNEKYNSLEQKHDVYTRSMRELRVSLKYANPQAQQQAAQQQSTQQRPARARSQSGQMSGQSQVHSPAAHQQPQIPQQPSQIPASGPATNPFLYYQGPQALTQFQGRNASEQLAAQLQMREQHLQQLMQASSMNHITSMLPPSSHIQAQQPTSLRSQNMSPTYVQQNGPFPGSPVNASVASTQVFSEAMLQGIKEIVAKDLQDALAPQIEGLREKADHALSKAVEAYTLAQQQSGGTTPIPNDVVRDLKNDIDRKMDRVEGHVTQQSLLITGIMNTANEASSRANRATDKYDDLDKRFNIFERSGASNLLMGDGTPRISTPTAASPSPSELFAVRTDISRLTKDYQTLQAQVQAQAGAIDTINTTSSSTKAELANLNTKAEKVANHLDETSALAKALSKDYLDLEPIVRANDRELTALSSIKLVQLSNEAQSNTARLTVLTTELASHTTEIQSHTKTIQSHTTQLSQLHPLTLEDVRKTLHQHSVQLENLAEMNLPQLKFEFLKVEKAVGKNRTAMLGAHGVLRGAVKRLEDKVGLARTDFAVEDRAAIRRLREEGRERGGGMSN</sequence>
<feature type="compositionally biased region" description="Basic and acidic residues" evidence="2">
    <location>
        <begin position="1"/>
        <end position="27"/>
    </location>
</feature>
<comment type="caution">
    <text evidence="3">The sequence shown here is derived from an EMBL/GenBank/DDBJ whole genome shotgun (WGS) entry which is preliminary data.</text>
</comment>
<reference evidence="3 4" key="1">
    <citation type="submission" date="2017-05" db="EMBL/GenBank/DDBJ databases">
        <title>Draft genome sequence of Elsinoe australis.</title>
        <authorList>
            <person name="Cheng Q."/>
        </authorList>
    </citation>
    <scope>NUCLEOTIDE SEQUENCE [LARGE SCALE GENOMIC DNA]</scope>
    <source>
        <strain evidence="3 4">NL1</strain>
    </source>
</reference>
<dbReference type="Gene3D" id="1.20.120.330">
    <property type="entry name" value="Nucleotidyltransferases domain 2"/>
    <property type="match status" value="1"/>
</dbReference>
<feature type="coiled-coil region" evidence="1">
    <location>
        <begin position="424"/>
        <end position="451"/>
    </location>
</feature>
<evidence type="ECO:0000313" key="4">
    <source>
        <dbReference type="Proteomes" id="UP000243723"/>
    </source>
</evidence>
<dbReference type="PANTHER" id="PTHR32114">
    <property type="entry name" value="ABC TRANSPORTER ABCH.3"/>
    <property type="match status" value="1"/>
</dbReference>
<dbReference type="OrthoDB" id="3908552at2759"/>
<accession>A0A2P7ZTV0</accession>
<feature type="region of interest" description="Disordered" evidence="2">
    <location>
        <begin position="463"/>
        <end position="526"/>
    </location>
</feature>
<feature type="region of interest" description="Disordered" evidence="2">
    <location>
        <begin position="1"/>
        <end position="42"/>
    </location>
</feature>
<dbReference type="EMBL" id="NHZQ01000121">
    <property type="protein sequence ID" value="PSK51604.1"/>
    <property type="molecule type" value="Genomic_DNA"/>
</dbReference>